<feature type="binding site" evidence="9">
    <location>
        <position position="213"/>
    </location>
    <ligand>
        <name>Mg(2+)</name>
        <dbReference type="ChEBI" id="CHEBI:18420"/>
        <label>2</label>
    </ligand>
</feature>
<feature type="binding site" evidence="10">
    <location>
        <position position="69"/>
    </location>
    <ligand>
        <name>Mg(2+)</name>
        <dbReference type="ChEBI" id="CHEBI:18420"/>
        <label>1</label>
        <note>catalytic</note>
    </ligand>
</feature>
<dbReference type="PRINTS" id="PR00377">
    <property type="entry name" value="IMPHPHTASES"/>
</dbReference>
<gene>
    <name evidence="9" type="primary">cysQ</name>
    <name evidence="11" type="ORF">H261_14015</name>
</gene>
<dbReference type="CDD" id="cd01638">
    <property type="entry name" value="CysQ"/>
    <property type="match status" value="1"/>
</dbReference>
<dbReference type="InterPro" id="IPR000760">
    <property type="entry name" value="Inositol_monophosphatase-like"/>
</dbReference>
<dbReference type="RefSeq" id="WP_008618628.1">
    <property type="nucleotide sequence ID" value="NZ_AONQ01000037.1"/>
</dbReference>
<dbReference type="Pfam" id="PF00459">
    <property type="entry name" value="Inositol_P"/>
    <property type="match status" value="1"/>
</dbReference>
<evidence type="ECO:0000256" key="7">
    <source>
        <dbReference type="ARBA" id="ARBA00022842"/>
    </source>
</evidence>
<dbReference type="OrthoDB" id="9785695at2"/>
<comment type="caution">
    <text evidence="11">The sequence shown here is derived from an EMBL/GenBank/DDBJ whole genome shotgun (WGS) entry which is preliminary data.</text>
</comment>
<reference evidence="11 12" key="1">
    <citation type="journal article" date="2014" name="Genome Announc.">
        <title>Draft Genome Sequence of Magnetospirillum sp. Strain SO-1, a Freshwater Magnetotactic Bacterium Isolated from the Ol'khovka River, Russia.</title>
        <authorList>
            <person name="Grouzdev D.S."/>
            <person name="Dziuba M.V."/>
            <person name="Sukhacheva M.S."/>
            <person name="Mardanov A.V."/>
            <person name="Beletskiy A.V."/>
            <person name="Kuznetsov B.B."/>
            <person name="Skryabin K.G."/>
        </authorList>
    </citation>
    <scope>NUCLEOTIDE SEQUENCE [LARGE SCALE GENOMIC DNA]</scope>
    <source>
        <strain evidence="11 12">SO-1</strain>
    </source>
</reference>
<keyword evidence="12" id="KW-1185">Reference proteome</keyword>
<dbReference type="PANTHER" id="PTHR43028">
    <property type="entry name" value="3'(2'),5'-BISPHOSPHATE NUCLEOTIDASE 1"/>
    <property type="match status" value="1"/>
</dbReference>
<evidence type="ECO:0000256" key="4">
    <source>
        <dbReference type="ARBA" id="ARBA00022519"/>
    </source>
</evidence>
<accession>M2ZPV5</accession>
<dbReference type="InterPro" id="IPR050725">
    <property type="entry name" value="CysQ/Inositol_MonoPase"/>
</dbReference>
<evidence type="ECO:0000256" key="10">
    <source>
        <dbReference type="PIRSR" id="PIRSR600760-2"/>
    </source>
</evidence>
<feature type="binding site" evidence="10">
    <location>
        <position position="88"/>
    </location>
    <ligand>
        <name>Mg(2+)</name>
        <dbReference type="ChEBI" id="CHEBI:18420"/>
        <label>1</label>
        <note>catalytic</note>
    </ligand>
</feature>
<keyword evidence="8 9" id="KW-0472">Membrane</keyword>
<evidence type="ECO:0000313" key="12">
    <source>
        <dbReference type="Proteomes" id="UP000011744"/>
    </source>
</evidence>
<feature type="binding site" evidence="10">
    <location>
        <position position="90"/>
    </location>
    <ligand>
        <name>Mg(2+)</name>
        <dbReference type="ChEBI" id="CHEBI:18420"/>
        <label>2</label>
    </ligand>
</feature>
<dbReference type="HAMAP" id="MF_02095">
    <property type="entry name" value="CysQ"/>
    <property type="match status" value="1"/>
</dbReference>
<organism evidence="11 12">
    <name type="scientific">Paramagnetospirillum caucaseum</name>
    <dbReference type="NCBI Taxonomy" id="1244869"/>
    <lineage>
        <taxon>Bacteria</taxon>
        <taxon>Pseudomonadati</taxon>
        <taxon>Pseudomonadota</taxon>
        <taxon>Alphaproteobacteria</taxon>
        <taxon>Rhodospirillales</taxon>
        <taxon>Magnetospirillaceae</taxon>
        <taxon>Paramagnetospirillum</taxon>
    </lineage>
</organism>
<feature type="binding site" evidence="9">
    <location>
        <position position="88"/>
    </location>
    <ligand>
        <name>Mg(2+)</name>
        <dbReference type="ChEBI" id="CHEBI:18420"/>
        <label>2</label>
    </ligand>
</feature>
<dbReference type="PROSITE" id="PS00629">
    <property type="entry name" value="IMP_1"/>
    <property type="match status" value="1"/>
</dbReference>
<feature type="binding site" evidence="9">
    <location>
        <position position="88"/>
    </location>
    <ligand>
        <name>Mg(2+)</name>
        <dbReference type="ChEBI" id="CHEBI:18420"/>
        <label>1</label>
    </ligand>
</feature>
<dbReference type="NCBIfam" id="TIGR01331">
    <property type="entry name" value="bisphos_cysQ"/>
    <property type="match status" value="1"/>
</dbReference>
<dbReference type="Gene3D" id="3.40.190.80">
    <property type="match status" value="1"/>
</dbReference>
<dbReference type="InterPro" id="IPR020550">
    <property type="entry name" value="Inositol_monophosphatase_CS"/>
</dbReference>
<keyword evidence="4 9" id="KW-0997">Cell inner membrane</keyword>
<comment type="function">
    <text evidence="9">Converts adenosine-3',5'-bisphosphate (PAP) to AMP.</text>
</comment>
<comment type="subcellular location">
    <subcellularLocation>
        <location evidence="9">Cell inner membrane</location>
        <topology evidence="9">Peripheral membrane protein</topology>
        <orientation evidence="9">Cytoplasmic side</orientation>
    </subcellularLocation>
</comment>
<keyword evidence="6 9" id="KW-0378">Hydrolase</keyword>
<dbReference type="InterPro" id="IPR006240">
    <property type="entry name" value="CysQ"/>
</dbReference>
<feature type="binding site" evidence="9">
    <location>
        <position position="69"/>
    </location>
    <ligand>
        <name>Mg(2+)</name>
        <dbReference type="ChEBI" id="CHEBI:18420"/>
        <label>1</label>
    </ligand>
</feature>
<dbReference type="SUPFAM" id="SSF56655">
    <property type="entry name" value="Carbohydrate phosphatase"/>
    <property type="match status" value="1"/>
</dbReference>
<dbReference type="EC" id="3.1.3.7" evidence="9"/>
<evidence type="ECO:0000313" key="11">
    <source>
        <dbReference type="EMBL" id="EME69337.1"/>
    </source>
</evidence>
<feature type="binding site" evidence="9">
    <location>
        <position position="90"/>
    </location>
    <ligand>
        <name>Mg(2+)</name>
        <dbReference type="ChEBI" id="CHEBI:18420"/>
        <label>1</label>
    </ligand>
</feature>
<dbReference type="PANTHER" id="PTHR43028:SF5">
    <property type="entry name" value="3'(2'),5'-BISPHOSPHATE NUCLEOTIDASE 1"/>
    <property type="match status" value="1"/>
</dbReference>
<feature type="binding site" evidence="10">
    <location>
        <position position="91"/>
    </location>
    <ligand>
        <name>Mg(2+)</name>
        <dbReference type="ChEBI" id="CHEBI:18420"/>
        <label>1</label>
        <note>catalytic</note>
    </ligand>
</feature>
<dbReference type="InterPro" id="IPR020583">
    <property type="entry name" value="Inositol_monoP_metal-BS"/>
</dbReference>
<dbReference type="AlphaFoldDB" id="M2ZPV5"/>
<dbReference type="PROSITE" id="PS00630">
    <property type="entry name" value="IMP_2"/>
    <property type="match status" value="1"/>
</dbReference>
<proteinExistence type="inferred from homology"/>
<dbReference type="GO" id="GO:0000287">
    <property type="term" value="F:magnesium ion binding"/>
    <property type="evidence" value="ECO:0007669"/>
    <property type="project" value="UniProtKB-UniRule"/>
</dbReference>
<dbReference type="EMBL" id="AONQ01000037">
    <property type="protein sequence ID" value="EME69337.1"/>
    <property type="molecule type" value="Genomic_DNA"/>
</dbReference>
<name>M2ZPV5_9PROT</name>
<evidence type="ECO:0000256" key="1">
    <source>
        <dbReference type="ARBA" id="ARBA00001625"/>
    </source>
</evidence>
<dbReference type="Gene3D" id="3.30.540.10">
    <property type="entry name" value="Fructose-1,6-Bisphosphatase, subunit A, domain 1"/>
    <property type="match status" value="1"/>
</dbReference>
<feature type="binding site" evidence="9">
    <location>
        <begin position="90"/>
        <end position="93"/>
    </location>
    <ligand>
        <name>substrate</name>
    </ligand>
</feature>
<feature type="binding site" evidence="9">
    <location>
        <position position="69"/>
    </location>
    <ligand>
        <name>substrate</name>
    </ligand>
</feature>
<evidence type="ECO:0000256" key="5">
    <source>
        <dbReference type="ARBA" id="ARBA00022723"/>
    </source>
</evidence>
<comment type="similarity">
    <text evidence="2 9">Belongs to the inositol monophosphatase superfamily. CysQ family.</text>
</comment>
<feature type="binding site" evidence="10">
    <location>
        <position position="213"/>
    </location>
    <ligand>
        <name>Mg(2+)</name>
        <dbReference type="ChEBI" id="CHEBI:18420"/>
        <label>1</label>
        <note>catalytic</note>
    </ligand>
</feature>
<sequence length="254" mass="26635">MSALDQSDMGFLVELADRAGAEIMEIYAGDIAVAEKEDRSVVTKADTAAEAVILAGLAQRFAAIPVVAEESVAAGKIPEVADRFFLVDPLDGTREFISRNGEFTVNIALVENGVPVAGVVTLPALGIAYWTSGDGTAWRRDKDGTRAVSCRAVPPEGASVVASRSHRDAETDAFIATIKVKELVSAGSSLKFCRVAEGSADVYPRFGRTMEWDVAAGHAVLAAAGGSVTGADGSPFRYGKPGWDNRAFIARGRG</sequence>
<comment type="catalytic activity">
    <reaction evidence="1 9">
        <text>adenosine 3',5'-bisphosphate + H2O = AMP + phosphate</text>
        <dbReference type="Rhea" id="RHEA:10040"/>
        <dbReference type="ChEBI" id="CHEBI:15377"/>
        <dbReference type="ChEBI" id="CHEBI:43474"/>
        <dbReference type="ChEBI" id="CHEBI:58343"/>
        <dbReference type="ChEBI" id="CHEBI:456215"/>
        <dbReference type="EC" id="3.1.3.7"/>
    </reaction>
</comment>
<dbReference type="PATRIC" id="fig|1244869.3.peg.2824"/>
<comment type="cofactor">
    <cofactor evidence="9 10">
        <name>Mg(2+)</name>
        <dbReference type="ChEBI" id="CHEBI:18420"/>
    </cofactor>
</comment>
<dbReference type="STRING" id="1244869.H261_14015"/>
<protein>
    <recommendedName>
        <fullName evidence="9">3'(2'),5'-bisphosphate nucleotidase CysQ</fullName>
        <ecNumber evidence="9">3.1.3.7</ecNumber>
    </recommendedName>
    <alternativeName>
        <fullName evidence="9">3'(2'),5-bisphosphonucleoside 3'(2')-phosphohydrolase</fullName>
    </alternativeName>
    <alternativeName>
        <fullName evidence="9">3'-phosphoadenosine 5'-phosphate phosphatase</fullName>
        <shortName evidence="9">PAP phosphatase</shortName>
    </alternativeName>
</protein>
<dbReference type="GO" id="GO:0050427">
    <property type="term" value="P:3'-phosphoadenosine 5'-phosphosulfate metabolic process"/>
    <property type="evidence" value="ECO:0007669"/>
    <property type="project" value="TreeGrafter"/>
</dbReference>
<dbReference type="eggNOG" id="COG1218">
    <property type="taxonomic scope" value="Bacteria"/>
</dbReference>
<evidence type="ECO:0000256" key="9">
    <source>
        <dbReference type="HAMAP-Rule" id="MF_02095"/>
    </source>
</evidence>
<feature type="binding site" evidence="9">
    <location>
        <position position="91"/>
    </location>
    <ligand>
        <name>Mg(2+)</name>
        <dbReference type="ChEBI" id="CHEBI:18420"/>
        <label>2</label>
    </ligand>
</feature>
<evidence type="ECO:0000256" key="6">
    <source>
        <dbReference type="ARBA" id="ARBA00022801"/>
    </source>
</evidence>
<keyword evidence="7 9" id="KW-0460">Magnesium</keyword>
<dbReference type="Proteomes" id="UP000011744">
    <property type="component" value="Unassembled WGS sequence"/>
</dbReference>
<keyword evidence="3 9" id="KW-1003">Cell membrane</keyword>
<dbReference type="GO" id="GO:0000103">
    <property type="term" value="P:sulfate assimilation"/>
    <property type="evidence" value="ECO:0007669"/>
    <property type="project" value="TreeGrafter"/>
</dbReference>
<dbReference type="GO" id="GO:0008441">
    <property type="term" value="F:3'(2'),5'-bisphosphate nucleotidase activity"/>
    <property type="evidence" value="ECO:0007669"/>
    <property type="project" value="UniProtKB-UniRule"/>
</dbReference>
<keyword evidence="5 9" id="KW-0479">Metal-binding</keyword>
<evidence type="ECO:0000256" key="3">
    <source>
        <dbReference type="ARBA" id="ARBA00022475"/>
    </source>
</evidence>
<feature type="binding site" evidence="9">
    <location>
        <position position="213"/>
    </location>
    <ligand>
        <name>substrate</name>
    </ligand>
</feature>
<evidence type="ECO:0000256" key="8">
    <source>
        <dbReference type="ARBA" id="ARBA00023136"/>
    </source>
</evidence>
<dbReference type="GO" id="GO:0046854">
    <property type="term" value="P:phosphatidylinositol phosphate biosynthetic process"/>
    <property type="evidence" value="ECO:0007669"/>
    <property type="project" value="InterPro"/>
</dbReference>
<dbReference type="GO" id="GO:0005886">
    <property type="term" value="C:plasma membrane"/>
    <property type="evidence" value="ECO:0007669"/>
    <property type="project" value="UniProtKB-SubCell"/>
</dbReference>
<evidence type="ECO:0000256" key="2">
    <source>
        <dbReference type="ARBA" id="ARBA00005289"/>
    </source>
</evidence>